<dbReference type="PROSITE" id="PS50994">
    <property type="entry name" value="INTEGRASE"/>
    <property type="match status" value="1"/>
</dbReference>
<dbReference type="Proteomes" id="UP001238155">
    <property type="component" value="Chromosome"/>
</dbReference>
<dbReference type="GO" id="GO:0003676">
    <property type="term" value="F:nucleic acid binding"/>
    <property type="evidence" value="ECO:0007669"/>
    <property type="project" value="InterPro"/>
</dbReference>
<evidence type="ECO:0000313" key="3">
    <source>
        <dbReference type="Proteomes" id="UP001238155"/>
    </source>
</evidence>
<name>A0AAJ6FN91_9LACO</name>
<dbReference type="InterPro" id="IPR012337">
    <property type="entry name" value="RNaseH-like_sf"/>
</dbReference>
<dbReference type="PANTHER" id="PTHR10948:SF23">
    <property type="entry name" value="TRANSPOSASE INSI FOR INSERTION SEQUENCE ELEMENT IS30A-RELATED"/>
    <property type="match status" value="1"/>
</dbReference>
<feature type="domain" description="Integrase catalytic" evidence="1">
    <location>
        <begin position="152"/>
        <end position="312"/>
    </location>
</feature>
<dbReference type="GO" id="GO:0005829">
    <property type="term" value="C:cytosol"/>
    <property type="evidence" value="ECO:0007669"/>
    <property type="project" value="TreeGrafter"/>
</dbReference>
<dbReference type="GO" id="GO:0015074">
    <property type="term" value="P:DNA integration"/>
    <property type="evidence" value="ECO:0007669"/>
    <property type="project" value="InterPro"/>
</dbReference>
<evidence type="ECO:0000313" key="2">
    <source>
        <dbReference type="EMBL" id="WHQ80284.1"/>
    </source>
</evidence>
<sequence>MTYNHLTISELSFIQNFWNQGIKAYKAAKALKYSAETIYRVYRFLDAGNSITEYYETYKANKAKAGRKPIILPDDELEYVKEKVALGWTPDTIIGRNERSISCSMRTLYRIFKRSKDLDVTSLPMKGKRHPNGYVERRGKAGRLGRAITERYKDYPNYNDEFSHLEADTIQGKKHKGAVMTLVERSTKATIILNTHHKTDKAIFEKLDALLSATPKHLFKSITFDNGKEFSKRRDIANKHDINTYFADVGAPNQRALNEHTNGLLRKDGLGKDMDLSDLSTDYVQQVASHRNNIPRKSLGYKTPLEVFMQYITDEHLSLF</sequence>
<dbReference type="GO" id="GO:0004803">
    <property type="term" value="F:transposase activity"/>
    <property type="evidence" value="ECO:0007669"/>
    <property type="project" value="TreeGrafter"/>
</dbReference>
<evidence type="ECO:0000259" key="1">
    <source>
        <dbReference type="PROSITE" id="PS50994"/>
    </source>
</evidence>
<dbReference type="Gene3D" id="3.30.420.10">
    <property type="entry name" value="Ribonuclease H-like superfamily/Ribonuclease H"/>
    <property type="match status" value="1"/>
</dbReference>
<protein>
    <submittedName>
        <fullName evidence="2">IS30 family transposase</fullName>
    </submittedName>
</protein>
<dbReference type="InterPro" id="IPR036397">
    <property type="entry name" value="RNaseH_sf"/>
</dbReference>
<dbReference type="GO" id="GO:0032196">
    <property type="term" value="P:transposition"/>
    <property type="evidence" value="ECO:0007669"/>
    <property type="project" value="TreeGrafter"/>
</dbReference>
<dbReference type="NCBIfam" id="NF033563">
    <property type="entry name" value="transpos_IS30"/>
    <property type="match status" value="1"/>
</dbReference>
<proteinExistence type="predicted"/>
<dbReference type="InterPro" id="IPR053392">
    <property type="entry name" value="Transposase_IS30-like"/>
</dbReference>
<dbReference type="RefSeq" id="WP_283534751.1">
    <property type="nucleotide sequence ID" value="NZ_CP123751.1"/>
</dbReference>
<accession>A0AAJ6FN91</accession>
<organism evidence="2 3">
    <name type="scientific">Ligilactobacillus animalis</name>
    <dbReference type="NCBI Taxonomy" id="1605"/>
    <lineage>
        <taxon>Bacteria</taxon>
        <taxon>Bacillati</taxon>
        <taxon>Bacillota</taxon>
        <taxon>Bacilli</taxon>
        <taxon>Lactobacillales</taxon>
        <taxon>Lactobacillaceae</taxon>
        <taxon>Ligilactobacillus</taxon>
    </lineage>
</organism>
<dbReference type="AlphaFoldDB" id="A0AAJ6FN91"/>
<dbReference type="InterPro" id="IPR051917">
    <property type="entry name" value="Transposase-Integrase"/>
</dbReference>
<reference evidence="2" key="1">
    <citation type="submission" date="2023-04" db="EMBL/GenBank/DDBJ databases">
        <title>Four porcine-derived lactic acid bacteria strains analyses and their evaluation as potential probiotics based on genomics.</title>
        <authorList>
            <person name="Niu D."/>
        </authorList>
    </citation>
    <scope>NUCLEOTIDE SEQUENCE</scope>
    <source>
        <strain evidence="2">ZSB1</strain>
    </source>
</reference>
<dbReference type="PANTHER" id="PTHR10948">
    <property type="entry name" value="TRANSPOSASE"/>
    <property type="match status" value="1"/>
</dbReference>
<dbReference type="SUPFAM" id="SSF53098">
    <property type="entry name" value="Ribonuclease H-like"/>
    <property type="match status" value="1"/>
</dbReference>
<dbReference type="InterPro" id="IPR001584">
    <property type="entry name" value="Integrase_cat-core"/>
</dbReference>
<gene>
    <name evidence="2" type="ORF">QFF56_00655</name>
</gene>
<dbReference type="EMBL" id="CP123751">
    <property type="protein sequence ID" value="WHQ80284.1"/>
    <property type="molecule type" value="Genomic_DNA"/>
</dbReference>